<dbReference type="InterPro" id="IPR050266">
    <property type="entry name" value="AB_hydrolase_sf"/>
</dbReference>
<dbReference type="NCBIfam" id="TIGR02427">
    <property type="entry name" value="protocat_pcaD"/>
    <property type="match status" value="1"/>
</dbReference>
<accession>A0A4D4JC99</accession>
<dbReference type="PANTHER" id="PTHR43798:SF33">
    <property type="entry name" value="HYDROLASE, PUTATIVE (AFU_ORTHOLOGUE AFUA_2G14860)-RELATED"/>
    <property type="match status" value="1"/>
</dbReference>
<dbReference type="RefSeq" id="WP_225978444.1">
    <property type="nucleotide sequence ID" value="NZ_BJFL01000015.1"/>
</dbReference>
<comment type="caution">
    <text evidence="2">The sequence shown here is derived from an EMBL/GenBank/DDBJ whole genome shotgun (WGS) entry which is preliminary data.</text>
</comment>
<feature type="domain" description="AB hydrolase-1" evidence="1">
    <location>
        <begin position="18"/>
        <end position="242"/>
    </location>
</feature>
<dbReference type="Pfam" id="PF00561">
    <property type="entry name" value="Abhydrolase_1"/>
    <property type="match status" value="1"/>
</dbReference>
<organism evidence="2 3">
    <name type="scientific">Gandjariella thermophila</name>
    <dbReference type="NCBI Taxonomy" id="1931992"/>
    <lineage>
        <taxon>Bacteria</taxon>
        <taxon>Bacillati</taxon>
        <taxon>Actinomycetota</taxon>
        <taxon>Actinomycetes</taxon>
        <taxon>Pseudonocardiales</taxon>
        <taxon>Pseudonocardiaceae</taxon>
        <taxon>Gandjariella</taxon>
    </lineage>
</organism>
<sequence length="256" mass="27515">MRGARLGYDVTGDEHADVVVMAGSIGTTREMWRPQLPVLAERFRVVRVDHRGHGESWVPPGPYTIADLAGDVLDLLDALGVAQVRFCGLSLGGMVGMWLAAHAPDRIRRLAVLCTSAALNVNGSWENRAATVRAQGMSAMLGAAPGRWFTEDFRRDHPNVVDDILAMLAGTPAEGYAGCCDAIAVMDLRADLARITVPTLAIAGADDPATPPAHLEEIARRVPGARLETIPRAAHLANVEHPETVNRLLLAHFTEE</sequence>
<dbReference type="PRINTS" id="PR00111">
    <property type="entry name" value="ABHYDROLASE"/>
</dbReference>
<dbReference type="AlphaFoldDB" id="A0A4D4JC99"/>
<evidence type="ECO:0000259" key="1">
    <source>
        <dbReference type="Pfam" id="PF00561"/>
    </source>
</evidence>
<dbReference type="GO" id="GO:0042952">
    <property type="term" value="P:beta-ketoadipate pathway"/>
    <property type="evidence" value="ECO:0007669"/>
    <property type="project" value="InterPro"/>
</dbReference>
<dbReference type="Proteomes" id="UP000298860">
    <property type="component" value="Unassembled WGS sequence"/>
</dbReference>
<protein>
    <submittedName>
        <fullName evidence="2">3-oxoadipate enol-lactonase</fullName>
    </submittedName>
</protein>
<dbReference type="InterPro" id="IPR018030">
    <property type="entry name" value="Fimbrial_membr_usher_CS"/>
</dbReference>
<dbReference type="GO" id="GO:0047570">
    <property type="term" value="F:3-oxoadipate enol-lactonase activity"/>
    <property type="evidence" value="ECO:0007669"/>
    <property type="project" value="InterPro"/>
</dbReference>
<proteinExistence type="predicted"/>
<dbReference type="Gene3D" id="3.40.50.1820">
    <property type="entry name" value="alpha/beta hydrolase"/>
    <property type="match status" value="1"/>
</dbReference>
<evidence type="ECO:0000313" key="3">
    <source>
        <dbReference type="Proteomes" id="UP000298860"/>
    </source>
</evidence>
<evidence type="ECO:0000313" key="2">
    <source>
        <dbReference type="EMBL" id="GDY31537.1"/>
    </source>
</evidence>
<name>A0A4D4JC99_9PSEU</name>
<dbReference type="GO" id="GO:0016020">
    <property type="term" value="C:membrane"/>
    <property type="evidence" value="ECO:0007669"/>
    <property type="project" value="TreeGrafter"/>
</dbReference>
<keyword evidence="3" id="KW-1185">Reference proteome</keyword>
<dbReference type="InterPro" id="IPR000073">
    <property type="entry name" value="AB_hydrolase_1"/>
</dbReference>
<dbReference type="EMBL" id="BJFL01000015">
    <property type="protein sequence ID" value="GDY31537.1"/>
    <property type="molecule type" value="Genomic_DNA"/>
</dbReference>
<dbReference type="PANTHER" id="PTHR43798">
    <property type="entry name" value="MONOACYLGLYCEROL LIPASE"/>
    <property type="match status" value="1"/>
</dbReference>
<dbReference type="InterPro" id="IPR029058">
    <property type="entry name" value="AB_hydrolase_fold"/>
</dbReference>
<dbReference type="PROSITE" id="PS01151">
    <property type="entry name" value="FIMBRIAL_USHER"/>
    <property type="match status" value="1"/>
</dbReference>
<dbReference type="SUPFAM" id="SSF53474">
    <property type="entry name" value="alpha/beta-Hydrolases"/>
    <property type="match status" value="1"/>
</dbReference>
<gene>
    <name evidence="2" type="primary">pcaD</name>
    <name evidence="2" type="ORF">GTS_31700</name>
</gene>
<dbReference type="InterPro" id="IPR026968">
    <property type="entry name" value="PcaD/CatD"/>
</dbReference>
<reference evidence="3" key="1">
    <citation type="submission" date="2019-04" db="EMBL/GenBank/DDBJ databases">
        <title>Draft genome sequence of Pseudonocardiaceae bacterium SL3-2-4.</title>
        <authorList>
            <person name="Ningsih F."/>
            <person name="Yokota A."/>
            <person name="Sakai Y."/>
            <person name="Nanatani K."/>
            <person name="Yabe S."/>
            <person name="Oetari A."/>
            <person name="Sjamsuridzal W."/>
        </authorList>
    </citation>
    <scope>NUCLEOTIDE SEQUENCE [LARGE SCALE GENOMIC DNA]</scope>
    <source>
        <strain evidence="3">SL3-2-4</strain>
    </source>
</reference>